<dbReference type="PROSITE" id="PS50104">
    <property type="entry name" value="TIR"/>
    <property type="match status" value="1"/>
</dbReference>
<dbReference type="InterPro" id="IPR049052">
    <property type="entry name" value="nSTAND1"/>
</dbReference>
<dbReference type="Proteomes" id="UP000291892">
    <property type="component" value="Unassembled WGS sequence"/>
</dbReference>
<dbReference type="InterPro" id="IPR027417">
    <property type="entry name" value="P-loop_NTPase"/>
</dbReference>
<evidence type="ECO:0000313" key="3">
    <source>
        <dbReference type="Proteomes" id="UP000291892"/>
    </source>
</evidence>
<dbReference type="AlphaFoldDB" id="A0AAE8U249"/>
<comment type="caution">
    <text evidence="2">The sequence shown here is derived from an EMBL/GenBank/DDBJ whole genome shotgun (WGS) entry which is preliminary data.</text>
</comment>
<dbReference type="Pfam" id="PF13676">
    <property type="entry name" value="TIR_2"/>
    <property type="match status" value="1"/>
</dbReference>
<gene>
    <name evidence="2" type="ORF">ELG94_12000</name>
</gene>
<dbReference type="InterPro" id="IPR000157">
    <property type="entry name" value="TIR_dom"/>
</dbReference>
<name>A0AAE8U249_9HYPH</name>
<dbReference type="InterPro" id="IPR035897">
    <property type="entry name" value="Toll_tir_struct_dom_sf"/>
</dbReference>
<dbReference type="SUPFAM" id="SSF52200">
    <property type="entry name" value="Toll/Interleukin receptor TIR domain"/>
    <property type="match status" value="1"/>
</dbReference>
<dbReference type="EMBL" id="SIKX01000001">
    <property type="protein sequence ID" value="TBF18983.1"/>
    <property type="molecule type" value="Genomic_DNA"/>
</dbReference>
<sequence length="570" mass="62370">MATVFFSHASVDDRLADQIDSWLIAAGFTDIFLDHSKIRGGDKWSMEIQRASVTCKIVICLVTSGWLASDECNGEFVASRLLGKRIIPLLALASPLTPEASARLRNVQREDQGFDITSAIFDGTFHPASLNNAKSILAGLRASGALVKVGLDPEAFEIDPLKIPSPFPGLESFNDTDGDAALFYGRSDDTTLCLEELRQMRATADPRSLAIVGSSGSGKSSLLKAGMLPRLRREEGWIALRSFRPGVDGLVSFSEAWSRTFNEFGVFKASSEISSNIEAAWSSSSALGDASENRLVGLRAVLDDLAGSLRHVFGKPEATILVSLDQAEELLDSDQLSADIVCDCLRAMTINLENKFDAYSWATALTIRADKFADLQRNARFLGLAVRAVDIRPVESYRVDDIVERPAARYGVKVAPQLLSLLIKDSSGDDALPLLAFALRQLWEALGEGRELEATAYEKLHGIGGLIELAAERALRGIRPDQKDARQLTTDREKLARDVFVPGLMSINDKGAPTKLVMQVKWLSDPAAALLEDFIAWRLIVRKRVPEPIGTTVELAHDAVLRSWPRLTRH</sequence>
<dbReference type="Pfam" id="PF20703">
    <property type="entry name" value="nSTAND1"/>
    <property type="match status" value="1"/>
</dbReference>
<dbReference type="RefSeq" id="WP_130822634.1">
    <property type="nucleotide sequence ID" value="NZ_SIKX01000001.1"/>
</dbReference>
<dbReference type="SUPFAM" id="SSF52540">
    <property type="entry name" value="P-loop containing nucleoside triphosphate hydrolases"/>
    <property type="match status" value="1"/>
</dbReference>
<protein>
    <submittedName>
        <fullName evidence="2">Toll/interleukin-1 receptor domain-containing protein</fullName>
    </submittedName>
</protein>
<dbReference type="Gene3D" id="3.40.50.10140">
    <property type="entry name" value="Toll/interleukin-1 receptor homology (TIR) domain"/>
    <property type="match status" value="1"/>
</dbReference>
<keyword evidence="2" id="KW-0675">Receptor</keyword>
<feature type="domain" description="TIR" evidence="1">
    <location>
        <begin position="1"/>
        <end position="133"/>
    </location>
</feature>
<proteinExistence type="predicted"/>
<organism evidence="2 3">
    <name type="scientific">Rhizobium ruizarguesonis</name>
    <dbReference type="NCBI Taxonomy" id="2081791"/>
    <lineage>
        <taxon>Bacteria</taxon>
        <taxon>Pseudomonadati</taxon>
        <taxon>Pseudomonadota</taxon>
        <taxon>Alphaproteobacteria</taxon>
        <taxon>Hyphomicrobiales</taxon>
        <taxon>Rhizobiaceae</taxon>
        <taxon>Rhizobium/Agrobacterium group</taxon>
        <taxon>Rhizobium</taxon>
    </lineage>
</organism>
<evidence type="ECO:0000313" key="2">
    <source>
        <dbReference type="EMBL" id="TBF18983.1"/>
    </source>
</evidence>
<reference evidence="2 3" key="1">
    <citation type="submission" date="2019-02" db="EMBL/GenBank/DDBJ databases">
        <title>The genomic architecture of introgression among sibling species of bacteria.</title>
        <authorList>
            <person name="Cavassim M.I.A."/>
            <person name="Moeskjaer S."/>
            <person name="Moslemi C."/>
            <person name="Fields B."/>
            <person name="Bachmann A."/>
            <person name="Vilhjalmsson B."/>
            <person name="Schierup M.H."/>
            <person name="Young J.P.W."/>
            <person name="Andersen S.U."/>
        </authorList>
    </citation>
    <scope>NUCLEOTIDE SEQUENCE [LARGE SCALE GENOMIC DNA]</scope>
    <source>
        <strain evidence="2 3">SM42</strain>
    </source>
</reference>
<accession>A0AAE8U249</accession>
<dbReference type="GO" id="GO:0007165">
    <property type="term" value="P:signal transduction"/>
    <property type="evidence" value="ECO:0007669"/>
    <property type="project" value="InterPro"/>
</dbReference>
<evidence type="ECO:0000259" key="1">
    <source>
        <dbReference type="PROSITE" id="PS50104"/>
    </source>
</evidence>